<reference evidence="4" key="1">
    <citation type="submission" date="2025-08" db="UniProtKB">
        <authorList>
            <consortium name="Ensembl"/>
        </authorList>
    </citation>
    <scope>IDENTIFICATION</scope>
</reference>
<keyword evidence="3" id="KW-0732">Signal</keyword>
<feature type="repeat" description="RCC1" evidence="2">
    <location>
        <begin position="180"/>
        <end position="232"/>
    </location>
</feature>
<accession>A0A8C5SFW6</accession>
<dbReference type="GO" id="GO:0050709">
    <property type="term" value="P:negative regulation of protein secretion"/>
    <property type="evidence" value="ECO:0007669"/>
    <property type="project" value="Ensembl"/>
</dbReference>
<dbReference type="Ensembl" id="ENSLLTT00000017585.1">
    <property type="protein sequence ID" value="ENSLLTP00000016947.1"/>
    <property type="gene ID" value="ENSLLTG00000012912.1"/>
</dbReference>
<name>A0A8C5SFW6_LATLA</name>
<feature type="repeat" description="RCC1" evidence="2">
    <location>
        <begin position="121"/>
        <end position="179"/>
    </location>
</feature>
<dbReference type="AlphaFoldDB" id="A0A8C5SFW6"/>
<feature type="chain" id="PRO_5034701929" evidence="3">
    <location>
        <begin position="19"/>
        <end position="236"/>
    </location>
</feature>
<dbReference type="PROSITE" id="PS50012">
    <property type="entry name" value="RCC1_3"/>
    <property type="match status" value="4"/>
</dbReference>
<reference evidence="4" key="2">
    <citation type="submission" date="2025-09" db="UniProtKB">
        <authorList>
            <consortium name="Ensembl"/>
        </authorList>
    </citation>
    <scope>IDENTIFICATION</scope>
</reference>
<dbReference type="Proteomes" id="UP000694406">
    <property type="component" value="Unplaced"/>
</dbReference>
<proteinExistence type="predicted"/>
<dbReference type="InterPro" id="IPR051625">
    <property type="entry name" value="Signaling_Regulatory_Domain"/>
</dbReference>
<dbReference type="PANTHER" id="PTHR22872:SF2">
    <property type="entry name" value="INHIBITOR OF BRUTON TYROSINE KINASE"/>
    <property type="match status" value="1"/>
</dbReference>
<feature type="repeat" description="RCC1" evidence="2">
    <location>
        <begin position="71"/>
        <end position="119"/>
    </location>
</feature>
<dbReference type="Gene3D" id="2.130.10.30">
    <property type="entry name" value="Regulator of chromosome condensation 1/beta-lactamase-inhibitor protein II"/>
    <property type="match status" value="1"/>
</dbReference>
<dbReference type="GO" id="GO:0005829">
    <property type="term" value="C:cytosol"/>
    <property type="evidence" value="ECO:0007669"/>
    <property type="project" value="Ensembl"/>
</dbReference>
<keyword evidence="5" id="KW-1185">Reference proteome</keyword>
<dbReference type="Pfam" id="PF13540">
    <property type="entry name" value="RCC1_2"/>
    <property type="match status" value="2"/>
</dbReference>
<evidence type="ECO:0000256" key="2">
    <source>
        <dbReference type="PROSITE-ProRule" id="PRU00235"/>
    </source>
</evidence>
<evidence type="ECO:0000313" key="4">
    <source>
        <dbReference type="Ensembl" id="ENSLLTP00000016947.1"/>
    </source>
</evidence>
<evidence type="ECO:0000313" key="5">
    <source>
        <dbReference type="Proteomes" id="UP000694406"/>
    </source>
</evidence>
<protein>
    <submittedName>
        <fullName evidence="4">Secretion regulating guanine nucleotide exchange factor</fullName>
    </submittedName>
</protein>
<evidence type="ECO:0000256" key="3">
    <source>
        <dbReference type="SAM" id="SignalP"/>
    </source>
</evidence>
<feature type="repeat" description="RCC1" evidence="2">
    <location>
        <begin position="19"/>
        <end position="70"/>
    </location>
</feature>
<dbReference type="GeneTree" id="ENSGT00940000160684"/>
<evidence type="ECO:0000256" key="1">
    <source>
        <dbReference type="ARBA" id="ARBA00022737"/>
    </source>
</evidence>
<dbReference type="InterPro" id="IPR009091">
    <property type="entry name" value="RCC1/BLIP-II"/>
</dbReference>
<dbReference type="PANTHER" id="PTHR22872">
    <property type="entry name" value="BTK-BINDING PROTEIN-RELATED"/>
    <property type="match status" value="1"/>
</dbReference>
<dbReference type="PRINTS" id="PR00633">
    <property type="entry name" value="RCCNDNSATION"/>
</dbReference>
<organism evidence="4 5">
    <name type="scientific">Laticauda laticaudata</name>
    <name type="common">Blue-ringed sea krait</name>
    <name type="synonym">Blue-lipped sea krait</name>
    <dbReference type="NCBI Taxonomy" id="8630"/>
    <lineage>
        <taxon>Eukaryota</taxon>
        <taxon>Metazoa</taxon>
        <taxon>Chordata</taxon>
        <taxon>Craniata</taxon>
        <taxon>Vertebrata</taxon>
        <taxon>Euteleostomi</taxon>
        <taxon>Lepidosauria</taxon>
        <taxon>Squamata</taxon>
        <taxon>Bifurcata</taxon>
        <taxon>Unidentata</taxon>
        <taxon>Episquamata</taxon>
        <taxon>Toxicofera</taxon>
        <taxon>Serpentes</taxon>
        <taxon>Colubroidea</taxon>
        <taxon>Elapidae</taxon>
        <taxon>Laticaudinae</taxon>
        <taxon>Laticauda</taxon>
    </lineage>
</organism>
<feature type="signal peptide" evidence="3">
    <location>
        <begin position="1"/>
        <end position="18"/>
    </location>
</feature>
<sequence>MICVLQISLMLFVCFTETGEIFFCGQNKDGQLGLGHTEDVTNFTLCSSLCGCPVIQVACGWDFTVILVGNGQIFSCGSNSFGQLGIPDISGRCIIPAMIKDKVINIAAGLRHAVAVTAENGSVFQWGIGMASQAKRMCQEKNIPSFLRAKEPCKVPGLENVKVRSVASGSHHVVSLTEDGDLYVWGNNKHKQLLSKDSVVLEPQKIEAHYFEGEKIRRIWSGWTHLVVQQVGSIGS</sequence>
<keyword evidence="1" id="KW-0677">Repeat</keyword>
<gene>
    <name evidence="4" type="primary">SERGEF</name>
</gene>
<dbReference type="InterPro" id="IPR000408">
    <property type="entry name" value="Reg_chr_condens"/>
</dbReference>
<dbReference type="SUPFAM" id="SSF50985">
    <property type="entry name" value="RCC1/BLIP-II"/>
    <property type="match status" value="1"/>
</dbReference>
<dbReference type="GO" id="GO:0005654">
    <property type="term" value="C:nucleoplasm"/>
    <property type="evidence" value="ECO:0007669"/>
    <property type="project" value="Ensembl"/>
</dbReference>